<proteinExistence type="predicted"/>
<feature type="compositionally biased region" description="Basic and acidic residues" evidence="1">
    <location>
        <begin position="1254"/>
        <end position="1266"/>
    </location>
</feature>
<organism evidence="2 3">
    <name type="scientific">Morus notabilis</name>
    <dbReference type="NCBI Taxonomy" id="981085"/>
    <lineage>
        <taxon>Eukaryota</taxon>
        <taxon>Viridiplantae</taxon>
        <taxon>Streptophyta</taxon>
        <taxon>Embryophyta</taxon>
        <taxon>Tracheophyta</taxon>
        <taxon>Spermatophyta</taxon>
        <taxon>Magnoliopsida</taxon>
        <taxon>eudicotyledons</taxon>
        <taxon>Gunneridae</taxon>
        <taxon>Pentapetalae</taxon>
        <taxon>rosids</taxon>
        <taxon>fabids</taxon>
        <taxon>Rosales</taxon>
        <taxon>Moraceae</taxon>
        <taxon>Moreae</taxon>
        <taxon>Morus</taxon>
    </lineage>
</organism>
<feature type="compositionally biased region" description="Basic and acidic residues" evidence="1">
    <location>
        <begin position="472"/>
        <end position="490"/>
    </location>
</feature>
<keyword evidence="3" id="KW-1185">Reference proteome</keyword>
<feature type="region of interest" description="Disordered" evidence="1">
    <location>
        <begin position="1011"/>
        <end position="1052"/>
    </location>
</feature>
<name>W9SFX7_9ROSA</name>
<reference evidence="3" key="1">
    <citation type="submission" date="2013-01" db="EMBL/GenBank/DDBJ databases">
        <title>Draft Genome Sequence of a Mulberry Tree, Morus notabilis C.K. Schneid.</title>
        <authorList>
            <person name="He N."/>
            <person name="Zhao S."/>
        </authorList>
    </citation>
    <scope>NUCLEOTIDE SEQUENCE</scope>
</reference>
<evidence type="ECO:0000256" key="1">
    <source>
        <dbReference type="SAM" id="MobiDB-lite"/>
    </source>
</evidence>
<feature type="region of interest" description="Disordered" evidence="1">
    <location>
        <begin position="1064"/>
        <end position="1085"/>
    </location>
</feature>
<dbReference type="Proteomes" id="UP000030645">
    <property type="component" value="Unassembled WGS sequence"/>
</dbReference>
<feature type="compositionally biased region" description="Basic and acidic residues" evidence="1">
    <location>
        <begin position="578"/>
        <end position="600"/>
    </location>
</feature>
<evidence type="ECO:0000313" key="2">
    <source>
        <dbReference type="EMBL" id="EXC30858.1"/>
    </source>
</evidence>
<feature type="region of interest" description="Disordered" evidence="1">
    <location>
        <begin position="578"/>
        <end position="684"/>
    </location>
</feature>
<feature type="compositionally biased region" description="Low complexity" evidence="1">
    <location>
        <begin position="1030"/>
        <end position="1043"/>
    </location>
</feature>
<feature type="compositionally biased region" description="Polar residues" evidence="1">
    <location>
        <begin position="673"/>
        <end position="683"/>
    </location>
</feature>
<dbReference type="EMBL" id="KE346217">
    <property type="protein sequence ID" value="EXC30858.1"/>
    <property type="molecule type" value="Genomic_DNA"/>
</dbReference>
<sequence length="1339" mass="149328">MPGLAQRNDQFSNGSSQMYSLSSSANGFWSKHRDDVSYNQLQKFWNELSPQARQELLRVDKQTLFEQARKNMYCSRCNGLLLEGFLQIVMYGKSLQQEGASGLLPRNRRGASSNQNDGESSIIIGCQDEIQDPSVHPWGGLTTSRDGSLTLMDCYLYSKSLKGLQNVFDSARARERERELLYPDACGGGGRGWISQGMVGYGRGHGTRETCALHTARLSCDTLVDFWSALGEETRQSLLRMKEEDFIERLMYSLYSYMLRWTLKLVLFMRASNAWKTGFITADDLQCTYDFLRVWFDSKRFCRDCRRNVIREFKELKELKRLRREPRCTSWFCVADTVFQYEVSDDTIHADWHQTFADTPATYHHFEWAVGTGEGKSDILEFENVGMNGSVKVNGLDLGGLSACFITLRAWKVDGRCTELSVKAHALKGGQCVHCRLVVGDGYVTITRGESIRRFFEHAEEAEEEEDDDSMDKDGNELDGECSRPQKHAKSPELAREFLLDAATVIFKEQVEKAFREGTARQIENFMLIVEKAFREGTARQNAHSIFVCLALKLLEERVHVACKEIITLEKQMKLLEEEEKEKREEEERKERRRTKEREKKLRRKERLKGKEKDKNFSEPMQSPNVHVVPEEASSIVVDEEPNNSISHSKSIGEAGDNVPSRPGSPDVKDEQLSNGHINSRTHNSFEFHDGEINFNGSFSVEVKYTRRRSKLRKDVQPDLSVSVKWPDRRRYAVVPESGANRSEIRCFGDNFESQRAVNLSNKQSRVNGTKSNSRHCGLKFGEKLHCSSNGRMSDRYDFHSCSCNQNTEYRAKVEPHVSRVGGETKSGSKSESVLEISKQFYRGNKYNQIDHMHDSCGRPKSKFVSVNSSARDLHSKKVWEPLESQKKYARSNSDSDVTLKPSAFKVEGAQPNSSPVKSSGGLCSGEFSVNSCEVDEDNNVKESTNSTIESDLGCQNGRLLGEGEPFYSKKGCDKTRVCVDNSALNYVNSTSNRSSDPITSISSSSDNCSSCLSEEGDSNTASSNLGNHESSSTSDSEDSSLQSEEKETSDLVQNNVSECQNATVGKNQNANGGEPIGGRTSVGSQNGVLGNNAIGTPTTKIAHAFDNGLSAVNMGSQHQSTISPMHFPVFQAPSTLGYYHQNPVSWPAAPNNGLIPFSHPNHYLYADPLGYGMNGNSRFCMQYGPMQHLATPLYAPGPVPFYQPIAKANVINPEEQTQISKPHVQEAPNVATEDGTDLVGRHSTQAAPSGEGFQRDDPGKPHNTGDKSFSLFHFGGPVALSSGCKPNPVPSKEEIVGDFSTKCPTDPVEGDPACNKKEATIEEYNLFAASNGISFSFF</sequence>
<evidence type="ECO:0000313" key="3">
    <source>
        <dbReference type="Proteomes" id="UP000030645"/>
    </source>
</evidence>
<dbReference type="PANTHER" id="PTHR16897:SF2">
    <property type="entry name" value="OS03G0226600 PROTEIN"/>
    <property type="match status" value="1"/>
</dbReference>
<feature type="compositionally biased region" description="Polar residues" evidence="1">
    <location>
        <begin position="1019"/>
        <end position="1029"/>
    </location>
</feature>
<accession>W9SFX7</accession>
<feature type="compositionally biased region" description="Acidic residues" evidence="1">
    <location>
        <begin position="460"/>
        <end position="471"/>
    </location>
</feature>
<dbReference type="eggNOG" id="ENOG502QR92">
    <property type="taxonomic scope" value="Eukaryota"/>
</dbReference>
<dbReference type="PANTHER" id="PTHR16897">
    <property type="entry name" value="OS10G0105400 PROTEIN"/>
    <property type="match status" value="1"/>
</dbReference>
<gene>
    <name evidence="2" type="ORF">L484_028037</name>
</gene>
<protein>
    <submittedName>
        <fullName evidence="2">Uncharacterized protein</fullName>
    </submittedName>
</protein>
<dbReference type="STRING" id="981085.W9SFX7"/>
<feature type="region of interest" description="Disordered" evidence="1">
    <location>
        <begin position="460"/>
        <end position="490"/>
    </location>
</feature>
<feature type="region of interest" description="Disordered" evidence="1">
    <location>
        <begin position="1229"/>
        <end position="1269"/>
    </location>
</feature>